<dbReference type="Proteomes" id="UP000542674">
    <property type="component" value="Unassembled WGS sequence"/>
</dbReference>
<feature type="transmembrane region" description="Helical" evidence="1">
    <location>
        <begin position="51"/>
        <end position="75"/>
    </location>
</feature>
<keyword evidence="3" id="KW-1185">Reference proteome</keyword>
<comment type="caution">
    <text evidence="2">The sequence shown here is derived from an EMBL/GenBank/DDBJ whole genome shotgun (WGS) entry which is preliminary data.</text>
</comment>
<name>A0A7W7WZE4_9PSEU</name>
<accession>A0A7W7WZE4</accession>
<feature type="transmembrane region" description="Helical" evidence="1">
    <location>
        <begin position="112"/>
        <end position="135"/>
    </location>
</feature>
<keyword evidence="1" id="KW-0472">Membrane</keyword>
<dbReference type="RefSeq" id="WP_184674480.1">
    <property type="nucleotide sequence ID" value="NZ_BAABAI010000006.1"/>
</dbReference>
<organism evidence="2 3">
    <name type="scientific">Saccharothrix violaceirubra</name>
    <dbReference type="NCBI Taxonomy" id="413306"/>
    <lineage>
        <taxon>Bacteria</taxon>
        <taxon>Bacillati</taxon>
        <taxon>Actinomycetota</taxon>
        <taxon>Actinomycetes</taxon>
        <taxon>Pseudonocardiales</taxon>
        <taxon>Pseudonocardiaceae</taxon>
        <taxon>Saccharothrix</taxon>
    </lineage>
</organism>
<sequence>MTDTPGRIALRILLRVVLAAAVGAALLLLWVSVFTEGTLDRALEGTSMGEFLLIVVVGLPLALVSSVLLAGPVLWLLRVRPVWPIVLLGPLLFGLAQWFGVHDKLSWLGDRWTVLAVLAALAYAVAALITSPAALKR</sequence>
<evidence type="ECO:0000313" key="2">
    <source>
        <dbReference type="EMBL" id="MBB4968718.1"/>
    </source>
</evidence>
<feature type="transmembrane region" description="Helical" evidence="1">
    <location>
        <begin position="82"/>
        <end position="100"/>
    </location>
</feature>
<evidence type="ECO:0000256" key="1">
    <source>
        <dbReference type="SAM" id="Phobius"/>
    </source>
</evidence>
<keyword evidence="1" id="KW-1133">Transmembrane helix</keyword>
<evidence type="ECO:0000313" key="3">
    <source>
        <dbReference type="Proteomes" id="UP000542674"/>
    </source>
</evidence>
<dbReference type="EMBL" id="JACHJS010000001">
    <property type="protein sequence ID" value="MBB4968718.1"/>
    <property type="molecule type" value="Genomic_DNA"/>
</dbReference>
<protein>
    <submittedName>
        <fullName evidence="2">Uncharacterized protein</fullName>
    </submittedName>
</protein>
<reference evidence="2 3" key="1">
    <citation type="submission" date="2020-08" db="EMBL/GenBank/DDBJ databases">
        <title>Sequencing the genomes of 1000 actinobacteria strains.</title>
        <authorList>
            <person name="Klenk H.-P."/>
        </authorList>
    </citation>
    <scope>NUCLEOTIDE SEQUENCE [LARGE SCALE GENOMIC DNA]</scope>
    <source>
        <strain evidence="2 3">DSM 45084</strain>
    </source>
</reference>
<proteinExistence type="predicted"/>
<feature type="transmembrane region" description="Helical" evidence="1">
    <location>
        <begin position="12"/>
        <end position="31"/>
    </location>
</feature>
<keyword evidence="1" id="KW-0812">Transmembrane</keyword>
<gene>
    <name evidence="2" type="ORF">F4559_006077</name>
</gene>
<dbReference type="AlphaFoldDB" id="A0A7W7WZE4"/>